<dbReference type="Proteomes" id="UP000822688">
    <property type="component" value="Chromosome 8"/>
</dbReference>
<dbReference type="AlphaFoldDB" id="A0A8T0H1T5"/>
<proteinExistence type="predicted"/>
<feature type="region of interest" description="Disordered" evidence="1">
    <location>
        <begin position="1"/>
        <end position="25"/>
    </location>
</feature>
<dbReference type="EMBL" id="CM026429">
    <property type="protein sequence ID" value="KAG0564314.1"/>
    <property type="molecule type" value="Genomic_DNA"/>
</dbReference>
<organism evidence="2 3">
    <name type="scientific">Ceratodon purpureus</name>
    <name type="common">Fire moss</name>
    <name type="synonym">Dicranum purpureum</name>
    <dbReference type="NCBI Taxonomy" id="3225"/>
    <lineage>
        <taxon>Eukaryota</taxon>
        <taxon>Viridiplantae</taxon>
        <taxon>Streptophyta</taxon>
        <taxon>Embryophyta</taxon>
        <taxon>Bryophyta</taxon>
        <taxon>Bryophytina</taxon>
        <taxon>Bryopsida</taxon>
        <taxon>Dicranidae</taxon>
        <taxon>Pseudoditrichales</taxon>
        <taxon>Ditrichaceae</taxon>
        <taxon>Ceratodon</taxon>
    </lineage>
</organism>
<evidence type="ECO:0000256" key="1">
    <source>
        <dbReference type="SAM" id="MobiDB-lite"/>
    </source>
</evidence>
<comment type="caution">
    <text evidence="2">The sequence shown here is derived from an EMBL/GenBank/DDBJ whole genome shotgun (WGS) entry which is preliminary data.</text>
</comment>
<name>A0A8T0H1T5_CERPU</name>
<evidence type="ECO:0000313" key="3">
    <source>
        <dbReference type="Proteomes" id="UP000822688"/>
    </source>
</evidence>
<sequence>MKDSRVQKSVGPSANSEPDATPDNHYCLGPGKCPKCRRGRSRIASHPDRPRTPNHYCLGPGCPKCNTTPDYRRALPTLSLPAGPFHFVTSHDDSAIFGNPAHFSDS</sequence>
<keyword evidence="3" id="KW-1185">Reference proteome</keyword>
<reference evidence="2" key="1">
    <citation type="submission" date="2020-06" db="EMBL/GenBank/DDBJ databases">
        <title>WGS assembly of Ceratodon purpureus strain R40.</title>
        <authorList>
            <person name="Carey S.B."/>
            <person name="Jenkins J."/>
            <person name="Shu S."/>
            <person name="Lovell J.T."/>
            <person name="Sreedasyam A."/>
            <person name="Maumus F."/>
            <person name="Tiley G.P."/>
            <person name="Fernandez-Pozo N."/>
            <person name="Barry K."/>
            <person name="Chen C."/>
            <person name="Wang M."/>
            <person name="Lipzen A."/>
            <person name="Daum C."/>
            <person name="Saski C.A."/>
            <person name="Payton A.C."/>
            <person name="Mcbreen J.C."/>
            <person name="Conrad R.E."/>
            <person name="Kollar L.M."/>
            <person name="Olsson S."/>
            <person name="Huttunen S."/>
            <person name="Landis J.B."/>
            <person name="Wickett N.J."/>
            <person name="Johnson M.G."/>
            <person name="Rensing S.A."/>
            <person name="Grimwood J."/>
            <person name="Schmutz J."/>
            <person name="Mcdaniel S.F."/>
        </authorList>
    </citation>
    <scope>NUCLEOTIDE SEQUENCE</scope>
    <source>
        <strain evidence="2">R40</strain>
    </source>
</reference>
<protein>
    <submittedName>
        <fullName evidence="2">Uncharacterized protein</fullName>
    </submittedName>
</protein>
<accession>A0A8T0H1T5</accession>
<gene>
    <name evidence="2" type="ORF">KC19_8G100900</name>
</gene>
<evidence type="ECO:0000313" key="2">
    <source>
        <dbReference type="EMBL" id="KAG0564314.1"/>
    </source>
</evidence>